<dbReference type="PANTHER" id="PTHR30055:SF219">
    <property type="entry name" value="TRANSCRIPTIONAL REGULATORY PROTEIN"/>
    <property type="match status" value="1"/>
</dbReference>
<dbReference type="Gene3D" id="1.10.357.10">
    <property type="entry name" value="Tetracycline Repressor, domain 2"/>
    <property type="match status" value="1"/>
</dbReference>
<evidence type="ECO:0000259" key="3">
    <source>
        <dbReference type="PROSITE" id="PS50977"/>
    </source>
</evidence>
<evidence type="ECO:0000313" key="5">
    <source>
        <dbReference type="Proteomes" id="UP000540412"/>
    </source>
</evidence>
<sequence>MGNREDLLAGARKAILERGLAKVTARDIATIAGVSLAAIGYHFGSKDRLVSEAITESLGSEIGDGMEAAIRDAGEGRSLHDAVETTWNGMLDVVQNNQEQLLLSLENAVRIARSEELRAYLSDATEGAYADLAAVLRETHPNLSAAEARAVAKLYFVLFQGYAMLGLIAPAGDLLMGEDIALAIKAMTTE</sequence>
<evidence type="ECO:0000256" key="1">
    <source>
        <dbReference type="ARBA" id="ARBA00023125"/>
    </source>
</evidence>
<accession>A0A7W9PHP0</accession>
<dbReference type="RefSeq" id="WP_040748572.1">
    <property type="nucleotide sequence ID" value="NZ_JACHIT010000002.1"/>
</dbReference>
<dbReference type="InterPro" id="IPR009057">
    <property type="entry name" value="Homeodomain-like_sf"/>
</dbReference>
<dbReference type="InterPro" id="IPR036271">
    <property type="entry name" value="Tet_transcr_reg_TetR-rel_C_sf"/>
</dbReference>
<dbReference type="PRINTS" id="PR00455">
    <property type="entry name" value="HTHTETR"/>
</dbReference>
<evidence type="ECO:0000256" key="2">
    <source>
        <dbReference type="PROSITE-ProRule" id="PRU00335"/>
    </source>
</evidence>
<dbReference type="GO" id="GO:0000976">
    <property type="term" value="F:transcription cis-regulatory region binding"/>
    <property type="evidence" value="ECO:0007669"/>
    <property type="project" value="TreeGrafter"/>
</dbReference>
<protein>
    <submittedName>
        <fullName evidence="4">AcrR family transcriptional regulator</fullName>
    </submittedName>
</protein>
<dbReference type="SUPFAM" id="SSF48498">
    <property type="entry name" value="Tetracyclin repressor-like, C-terminal domain"/>
    <property type="match status" value="1"/>
</dbReference>
<feature type="DNA-binding region" description="H-T-H motif" evidence="2">
    <location>
        <begin position="24"/>
        <end position="43"/>
    </location>
</feature>
<dbReference type="InterPro" id="IPR050109">
    <property type="entry name" value="HTH-type_TetR-like_transc_reg"/>
</dbReference>
<dbReference type="InterPro" id="IPR001647">
    <property type="entry name" value="HTH_TetR"/>
</dbReference>
<dbReference type="PANTHER" id="PTHR30055">
    <property type="entry name" value="HTH-TYPE TRANSCRIPTIONAL REGULATOR RUTR"/>
    <property type="match status" value="1"/>
</dbReference>
<feature type="domain" description="HTH tetR-type" evidence="3">
    <location>
        <begin position="1"/>
        <end position="61"/>
    </location>
</feature>
<dbReference type="EMBL" id="JACHIT010000002">
    <property type="protein sequence ID" value="MBB5916314.1"/>
    <property type="molecule type" value="Genomic_DNA"/>
</dbReference>
<dbReference type="Proteomes" id="UP000540412">
    <property type="component" value="Unassembled WGS sequence"/>
</dbReference>
<keyword evidence="5" id="KW-1185">Reference proteome</keyword>
<evidence type="ECO:0000313" key="4">
    <source>
        <dbReference type="EMBL" id="MBB5916314.1"/>
    </source>
</evidence>
<dbReference type="Pfam" id="PF00440">
    <property type="entry name" value="TetR_N"/>
    <property type="match status" value="1"/>
</dbReference>
<dbReference type="SUPFAM" id="SSF46689">
    <property type="entry name" value="Homeodomain-like"/>
    <property type="match status" value="1"/>
</dbReference>
<keyword evidence="1 2" id="KW-0238">DNA-binding</keyword>
<proteinExistence type="predicted"/>
<gene>
    <name evidence="4" type="ORF">BJY24_005226</name>
</gene>
<comment type="caution">
    <text evidence="4">The sequence shown here is derived from an EMBL/GenBank/DDBJ whole genome shotgun (WGS) entry which is preliminary data.</text>
</comment>
<reference evidence="4 5" key="1">
    <citation type="submission" date="2020-08" db="EMBL/GenBank/DDBJ databases">
        <title>Sequencing the genomes of 1000 actinobacteria strains.</title>
        <authorList>
            <person name="Klenk H.-P."/>
        </authorList>
    </citation>
    <scope>NUCLEOTIDE SEQUENCE [LARGE SCALE GENOMIC DNA]</scope>
    <source>
        <strain evidence="4 5">DSM 43582</strain>
    </source>
</reference>
<dbReference type="GO" id="GO:0003700">
    <property type="term" value="F:DNA-binding transcription factor activity"/>
    <property type="evidence" value="ECO:0007669"/>
    <property type="project" value="TreeGrafter"/>
</dbReference>
<dbReference type="PROSITE" id="PS50977">
    <property type="entry name" value="HTH_TETR_2"/>
    <property type="match status" value="1"/>
</dbReference>
<dbReference type="AlphaFoldDB" id="A0A7W9PHP0"/>
<organism evidence="4 5">
    <name type="scientific">Nocardia transvalensis</name>
    <dbReference type="NCBI Taxonomy" id="37333"/>
    <lineage>
        <taxon>Bacteria</taxon>
        <taxon>Bacillati</taxon>
        <taxon>Actinomycetota</taxon>
        <taxon>Actinomycetes</taxon>
        <taxon>Mycobacteriales</taxon>
        <taxon>Nocardiaceae</taxon>
        <taxon>Nocardia</taxon>
    </lineage>
</organism>
<name>A0A7W9PHP0_9NOCA</name>